<proteinExistence type="predicted"/>
<name>I4C313_DESTA</name>
<organism evidence="1 2">
    <name type="scientific">Desulfomonile tiedjei (strain ATCC 49306 / DSM 6799 / DCB-1)</name>
    <dbReference type="NCBI Taxonomy" id="706587"/>
    <lineage>
        <taxon>Bacteria</taxon>
        <taxon>Pseudomonadati</taxon>
        <taxon>Thermodesulfobacteriota</taxon>
        <taxon>Desulfomonilia</taxon>
        <taxon>Desulfomonilales</taxon>
        <taxon>Desulfomonilaceae</taxon>
        <taxon>Desulfomonile</taxon>
    </lineage>
</organism>
<dbReference type="KEGG" id="dti:Desti_1241"/>
<gene>
    <name evidence="1" type="ordered locus">Desti_1241</name>
</gene>
<evidence type="ECO:0000313" key="2">
    <source>
        <dbReference type="Proteomes" id="UP000006055"/>
    </source>
</evidence>
<reference evidence="2" key="1">
    <citation type="submission" date="2012-06" db="EMBL/GenBank/DDBJ databases">
        <title>Complete sequence of chromosome of Desulfomonile tiedjei DSM 6799.</title>
        <authorList>
            <person name="Lucas S."/>
            <person name="Copeland A."/>
            <person name="Lapidus A."/>
            <person name="Glavina del Rio T."/>
            <person name="Dalin E."/>
            <person name="Tice H."/>
            <person name="Bruce D."/>
            <person name="Goodwin L."/>
            <person name="Pitluck S."/>
            <person name="Peters L."/>
            <person name="Ovchinnikova G."/>
            <person name="Zeytun A."/>
            <person name="Lu M."/>
            <person name="Kyrpides N."/>
            <person name="Mavromatis K."/>
            <person name="Ivanova N."/>
            <person name="Brettin T."/>
            <person name="Detter J.C."/>
            <person name="Han C."/>
            <person name="Larimer F."/>
            <person name="Land M."/>
            <person name="Hauser L."/>
            <person name="Markowitz V."/>
            <person name="Cheng J.-F."/>
            <person name="Hugenholtz P."/>
            <person name="Woyke T."/>
            <person name="Wu D."/>
            <person name="Spring S."/>
            <person name="Schroeder M."/>
            <person name="Brambilla E."/>
            <person name="Klenk H.-P."/>
            <person name="Eisen J.A."/>
        </authorList>
    </citation>
    <scope>NUCLEOTIDE SEQUENCE [LARGE SCALE GENOMIC DNA]</scope>
    <source>
        <strain evidence="2">ATCC 49306 / DSM 6799 / DCB-1</strain>
    </source>
</reference>
<accession>I4C313</accession>
<protein>
    <submittedName>
        <fullName evidence="1">Uncharacterized protein</fullName>
    </submittedName>
</protein>
<dbReference type="RefSeq" id="WP_014809106.1">
    <property type="nucleotide sequence ID" value="NC_018025.1"/>
</dbReference>
<sequence>MNDKRNEKKHVWVTDKAGNEYLCPIDALKDPKDATQDELDNCIDVESLKQYIDV</sequence>
<dbReference type="Proteomes" id="UP000006055">
    <property type="component" value="Chromosome"/>
</dbReference>
<evidence type="ECO:0000313" key="1">
    <source>
        <dbReference type="EMBL" id="AFM23954.1"/>
    </source>
</evidence>
<keyword evidence="2" id="KW-1185">Reference proteome</keyword>
<dbReference type="HOGENOM" id="CLU_3042790_0_0_7"/>
<dbReference type="EMBL" id="CP003360">
    <property type="protein sequence ID" value="AFM23954.1"/>
    <property type="molecule type" value="Genomic_DNA"/>
</dbReference>
<dbReference type="AlphaFoldDB" id="I4C313"/>